<name>A0A1K2IC91_9FLAO</name>
<protein>
    <submittedName>
        <fullName evidence="1">Uncharacterized protein</fullName>
    </submittedName>
</protein>
<reference evidence="1 2" key="1">
    <citation type="submission" date="2016-10" db="EMBL/GenBank/DDBJ databases">
        <authorList>
            <person name="de Groot N.N."/>
        </authorList>
    </citation>
    <scope>NUCLEOTIDE SEQUENCE [LARGE SCALE GENOMIC DNA]</scope>
    <source>
        <strain evidence="1 2">DSM 18180</strain>
    </source>
</reference>
<accession>A0A1K2IC91</accession>
<evidence type="ECO:0000313" key="2">
    <source>
        <dbReference type="Proteomes" id="UP000182544"/>
    </source>
</evidence>
<dbReference type="RefSeq" id="WP_171946604.1">
    <property type="nucleotide sequence ID" value="NZ_FPKV01000001.1"/>
</dbReference>
<dbReference type="Proteomes" id="UP000182544">
    <property type="component" value="Unassembled WGS sequence"/>
</dbReference>
<keyword evidence="2" id="KW-1185">Reference proteome</keyword>
<dbReference type="EMBL" id="FPKV01000001">
    <property type="protein sequence ID" value="SFZ90015.1"/>
    <property type="molecule type" value="Genomic_DNA"/>
</dbReference>
<gene>
    <name evidence="1" type="ORF">SAMN05428642_101693</name>
</gene>
<evidence type="ECO:0000313" key="1">
    <source>
        <dbReference type="EMBL" id="SFZ90015.1"/>
    </source>
</evidence>
<dbReference type="AlphaFoldDB" id="A0A1K2IC91"/>
<sequence length="55" mass="5914">MRKLLSILTISIMFMSISTNGLQIKESYEESTDVIGCVRAADYMAVTLATLGGLG</sequence>
<proteinExistence type="predicted"/>
<organism evidence="1 2">
    <name type="scientific">Flaviramulus basaltis</name>
    <dbReference type="NCBI Taxonomy" id="369401"/>
    <lineage>
        <taxon>Bacteria</taxon>
        <taxon>Pseudomonadati</taxon>
        <taxon>Bacteroidota</taxon>
        <taxon>Flavobacteriia</taxon>
        <taxon>Flavobacteriales</taxon>
        <taxon>Flavobacteriaceae</taxon>
        <taxon>Flaviramulus</taxon>
    </lineage>
</organism>